<dbReference type="GO" id="GO:0016810">
    <property type="term" value="F:hydrolase activity, acting on carbon-nitrogen (but not peptide) bonds"/>
    <property type="evidence" value="ECO:0007669"/>
    <property type="project" value="InterPro"/>
</dbReference>
<comment type="caution">
    <text evidence="2">The sequence shown here is derived from an EMBL/GenBank/DDBJ whole genome shotgun (WGS) entry which is preliminary data.</text>
</comment>
<dbReference type="InterPro" id="IPR011330">
    <property type="entry name" value="Glyco_hydro/deAcase_b/a-brl"/>
</dbReference>
<organism evidence="2 3">
    <name type="scientific">Candidatus Gottesmanbacteria bacterium RIFCSPHIGHO2_02_FULL_39_11</name>
    <dbReference type="NCBI Taxonomy" id="1798382"/>
    <lineage>
        <taxon>Bacteria</taxon>
        <taxon>Candidatus Gottesmaniibacteriota</taxon>
    </lineage>
</organism>
<dbReference type="EMBL" id="MFJL01000044">
    <property type="protein sequence ID" value="OGG12559.1"/>
    <property type="molecule type" value="Genomic_DNA"/>
</dbReference>
<dbReference type="SUPFAM" id="SSF88713">
    <property type="entry name" value="Glycoside hydrolase/deacetylase"/>
    <property type="match status" value="1"/>
</dbReference>
<proteinExistence type="predicted"/>
<dbReference type="Gene3D" id="3.20.20.370">
    <property type="entry name" value="Glycoside hydrolase/deacetylase"/>
    <property type="match status" value="1"/>
</dbReference>
<dbReference type="InterPro" id="IPR002509">
    <property type="entry name" value="NODB_dom"/>
</dbReference>
<gene>
    <name evidence="2" type="ORF">A3D77_04425</name>
</gene>
<reference evidence="2 3" key="1">
    <citation type="journal article" date="2016" name="Nat. Commun.">
        <title>Thousands of microbial genomes shed light on interconnected biogeochemical processes in an aquifer system.</title>
        <authorList>
            <person name="Anantharaman K."/>
            <person name="Brown C.T."/>
            <person name="Hug L.A."/>
            <person name="Sharon I."/>
            <person name="Castelle C.J."/>
            <person name="Probst A.J."/>
            <person name="Thomas B.C."/>
            <person name="Singh A."/>
            <person name="Wilkins M.J."/>
            <person name="Karaoz U."/>
            <person name="Brodie E.L."/>
            <person name="Williams K.H."/>
            <person name="Hubbard S.S."/>
            <person name="Banfield J.F."/>
        </authorList>
    </citation>
    <scope>NUCLEOTIDE SEQUENCE [LARGE SCALE GENOMIC DNA]</scope>
</reference>
<dbReference type="PANTHER" id="PTHR47561:SF1">
    <property type="entry name" value="POLYSACCHARIDE DEACETYLASE FAMILY PROTEIN (AFU_ORTHOLOGUE AFUA_6G05030)"/>
    <property type="match status" value="1"/>
</dbReference>
<evidence type="ECO:0000313" key="3">
    <source>
        <dbReference type="Proteomes" id="UP000176923"/>
    </source>
</evidence>
<dbReference type="PANTHER" id="PTHR47561">
    <property type="entry name" value="POLYSACCHARIDE DEACETYLASE FAMILY PROTEIN (AFU_ORTHOLOGUE AFUA_6G05030)"/>
    <property type="match status" value="1"/>
</dbReference>
<name>A0A1F5ZJ99_9BACT</name>
<dbReference type="Proteomes" id="UP000176923">
    <property type="component" value="Unassembled WGS sequence"/>
</dbReference>
<dbReference type="GO" id="GO:0005975">
    <property type="term" value="P:carbohydrate metabolic process"/>
    <property type="evidence" value="ECO:0007669"/>
    <property type="project" value="InterPro"/>
</dbReference>
<evidence type="ECO:0000259" key="1">
    <source>
        <dbReference type="Pfam" id="PF01522"/>
    </source>
</evidence>
<sequence>MVNYLSIDFESWAYPNLPEFITLTSEKRKILDKGFVRESAEKILKILDKYKVKITFFILGELYEWYPDVFDAMAKEGHELAYHTHRHESLTGQKVLTDSLRGSNRFIEKFHPCGFRAPEIIMQKEYLEILKKHGFTYDSSIYGPYSFKRTYGQIQEVPVSTYPLIGKPQMMFPRSLSAKLLFTEPPVGSGYLIAAFGRTIGKIYSLINKQGSPFVAFIHNWQIVPPSHALFPDAKYILMHPLYIPYMKNCQSVFEYLLSNFEISKMQNILKS</sequence>
<dbReference type="Pfam" id="PF01522">
    <property type="entry name" value="Polysacc_deac_1"/>
    <property type="match status" value="1"/>
</dbReference>
<feature type="domain" description="NodB homology" evidence="1">
    <location>
        <begin position="32"/>
        <end position="137"/>
    </location>
</feature>
<evidence type="ECO:0000313" key="2">
    <source>
        <dbReference type="EMBL" id="OGG12559.1"/>
    </source>
</evidence>
<accession>A0A1F5ZJ99</accession>
<dbReference type="STRING" id="1798382.A3D77_04425"/>
<dbReference type="AlphaFoldDB" id="A0A1F5ZJ99"/>
<protein>
    <recommendedName>
        <fullName evidence="1">NodB homology domain-containing protein</fullName>
    </recommendedName>
</protein>